<feature type="binding site" evidence="13">
    <location>
        <position position="158"/>
    </location>
    <ligand>
        <name>[4Fe-4S] cluster</name>
        <dbReference type="ChEBI" id="CHEBI:49883"/>
        <label>2</label>
        <note>4Fe-4S-S-AdoMet</note>
    </ligand>
</feature>
<feature type="binding site" evidence="13">
    <location>
        <position position="12"/>
    </location>
    <ligand>
        <name>[4Fe-4S] cluster</name>
        <dbReference type="ChEBI" id="CHEBI:49883"/>
        <label>1</label>
    </ligand>
</feature>
<dbReference type="STRING" id="1121476.SAMN02745751_00849"/>
<dbReference type="OrthoDB" id="9805215at2"/>
<dbReference type="EMBL" id="FQZL01000006">
    <property type="protein sequence ID" value="SHI70563.1"/>
    <property type="molecule type" value="Genomic_DNA"/>
</dbReference>
<dbReference type="InterPro" id="IPR007197">
    <property type="entry name" value="rSAM"/>
</dbReference>
<evidence type="ECO:0000256" key="12">
    <source>
        <dbReference type="ARBA" id="ARBA00081141"/>
    </source>
</evidence>
<evidence type="ECO:0000256" key="4">
    <source>
        <dbReference type="ARBA" id="ARBA00022691"/>
    </source>
</evidence>
<dbReference type="RefSeq" id="WP_073047661.1">
    <property type="nucleotide sequence ID" value="NZ_FQZL01000006.1"/>
</dbReference>
<feature type="domain" description="TRAM" evidence="14">
    <location>
        <begin position="377"/>
        <end position="440"/>
    </location>
</feature>
<evidence type="ECO:0000256" key="5">
    <source>
        <dbReference type="ARBA" id="ARBA00022723"/>
    </source>
</evidence>
<dbReference type="GO" id="GO:0051539">
    <property type="term" value="F:4 iron, 4 sulfur cluster binding"/>
    <property type="evidence" value="ECO:0007669"/>
    <property type="project" value="UniProtKB-UniRule"/>
</dbReference>
<dbReference type="AlphaFoldDB" id="A0A1M6DBI0"/>
<dbReference type="InterPro" id="IPR005839">
    <property type="entry name" value="Methylthiotransferase"/>
</dbReference>
<dbReference type="InterPro" id="IPR058240">
    <property type="entry name" value="rSAM_sf"/>
</dbReference>
<evidence type="ECO:0000256" key="9">
    <source>
        <dbReference type="ARBA" id="ARBA00051425"/>
    </source>
</evidence>
<dbReference type="Proteomes" id="UP000184052">
    <property type="component" value="Unassembled WGS sequence"/>
</dbReference>
<accession>A0A1M6DBI0</accession>
<dbReference type="PROSITE" id="PS01278">
    <property type="entry name" value="MTTASE_RADICAL"/>
    <property type="match status" value="1"/>
</dbReference>
<dbReference type="InterPro" id="IPR038135">
    <property type="entry name" value="Methylthiotransferase_N_sf"/>
</dbReference>
<dbReference type="GO" id="GO:0005829">
    <property type="term" value="C:cytosol"/>
    <property type="evidence" value="ECO:0007669"/>
    <property type="project" value="TreeGrafter"/>
</dbReference>
<dbReference type="SUPFAM" id="SSF102114">
    <property type="entry name" value="Radical SAM enzymes"/>
    <property type="match status" value="1"/>
</dbReference>
<dbReference type="InterPro" id="IPR002792">
    <property type="entry name" value="TRAM_dom"/>
</dbReference>
<keyword evidence="18" id="KW-1185">Reference proteome</keyword>
<evidence type="ECO:0000256" key="3">
    <source>
        <dbReference type="ARBA" id="ARBA00022679"/>
    </source>
</evidence>
<dbReference type="Gene3D" id="3.80.30.20">
    <property type="entry name" value="tm_1862 like domain"/>
    <property type="match status" value="1"/>
</dbReference>
<keyword evidence="4 13" id="KW-0949">S-adenosyl-L-methionine</keyword>
<keyword evidence="13" id="KW-0963">Cytoplasm</keyword>
<feature type="binding site" evidence="13">
    <location>
        <position position="48"/>
    </location>
    <ligand>
        <name>[4Fe-4S] cluster</name>
        <dbReference type="ChEBI" id="CHEBI:49883"/>
        <label>1</label>
    </ligand>
</feature>
<evidence type="ECO:0000256" key="11">
    <source>
        <dbReference type="ARBA" id="ARBA00080698"/>
    </source>
</evidence>
<dbReference type="PROSITE" id="PS51918">
    <property type="entry name" value="RADICAL_SAM"/>
    <property type="match status" value="1"/>
</dbReference>
<dbReference type="SFLD" id="SFLDS00029">
    <property type="entry name" value="Radical_SAM"/>
    <property type="match status" value="1"/>
</dbReference>
<evidence type="ECO:0000256" key="1">
    <source>
        <dbReference type="ARBA" id="ARBA00003234"/>
    </source>
</evidence>
<dbReference type="GO" id="GO:0035597">
    <property type="term" value="F:tRNA-2-methylthio-N(6)-dimethylallyladenosine(37) synthase activity"/>
    <property type="evidence" value="ECO:0007669"/>
    <property type="project" value="UniProtKB-EC"/>
</dbReference>
<organism evidence="17 18">
    <name type="scientific">Dethiosulfatibacter aminovorans DSM 17477</name>
    <dbReference type="NCBI Taxonomy" id="1121476"/>
    <lineage>
        <taxon>Bacteria</taxon>
        <taxon>Bacillati</taxon>
        <taxon>Bacillota</taxon>
        <taxon>Tissierellia</taxon>
        <taxon>Dethiosulfatibacter</taxon>
    </lineage>
</organism>
<evidence type="ECO:0000259" key="16">
    <source>
        <dbReference type="PROSITE" id="PS51918"/>
    </source>
</evidence>
<gene>
    <name evidence="13" type="primary">miaB</name>
    <name evidence="17" type="ORF">SAMN02745751_00849</name>
</gene>
<keyword evidence="3 13" id="KW-0808">Transferase</keyword>
<dbReference type="HAMAP" id="MF_01864">
    <property type="entry name" value="tRNA_metthiotr_MiaB"/>
    <property type="match status" value="1"/>
</dbReference>
<dbReference type="PROSITE" id="PS50926">
    <property type="entry name" value="TRAM"/>
    <property type="match status" value="1"/>
</dbReference>
<keyword evidence="6 13" id="KW-0408">Iron</keyword>
<feature type="binding site" evidence="13">
    <location>
        <position position="162"/>
    </location>
    <ligand>
        <name>[4Fe-4S] cluster</name>
        <dbReference type="ChEBI" id="CHEBI:49883"/>
        <label>2</label>
        <note>4Fe-4S-S-AdoMet</note>
    </ligand>
</feature>
<proteinExistence type="inferred from homology"/>
<evidence type="ECO:0000313" key="17">
    <source>
        <dbReference type="EMBL" id="SHI70563.1"/>
    </source>
</evidence>
<evidence type="ECO:0000313" key="18">
    <source>
        <dbReference type="Proteomes" id="UP000184052"/>
    </source>
</evidence>
<comment type="cofactor">
    <cofactor evidence="13">
        <name>[4Fe-4S] cluster</name>
        <dbReference type="ChEBI" id="CHEBI:49883"/>
    </cofactor>
    <text evidence="13">Binds 2 [4Fe-4S] clusters. One cluster is coordinated with 3 cysteines and an exchangeable S-adenosyl-L-methionine.</text>
</comment>
<reference evidence="17 18" key="1">
    <citation type="submission" date="2016-11" db="EMBL/GenBank/DDBJ databases">
        <authorList>
            <person name="Jaros S."/>
            <person name="Januszkiewicz K."/>
            <person name="Wedrychowicz H."/>
        </authorList>
    </citation>
    <scope>NUCLEOTIDE SEQUENCE [LARGE SCALE GENOMIC DNA]</scope>
    <source>
        <strain evidence="17 18">DSM 17477</strain>
    </source>
</reference>
<dbReference type="SMART" id="SM00729">
    <property type="entry name" value="Elp3"/>
    <property type="match status" value="1"/>
</dbReference>
<comment type="catalytic activity">
    <reaction evidence="9 13">
        <text>N(6)-dimethylallyladenosine(37) in tRNA + (sulfur carrier)-SH + AH2 + 2 S-adenosyl-L-methionine = 2-methylsulfanyl-N(6)-dimethylallyladenosine(37) in tRNA + (sulfur carrier)-H + 5'-deoxyadenosine + L-methionine + A + S-adenosyl-L-homocysteine + 2 H(+)</text>
        <dbReference type="Rhea" id="RHEA:37067"/>
        <dbReference type="Rhea" id="RHEA-COMP:10375"/>
        <dbReference type="Rhea" id="RHEA-COMP:10376"/>
        <dbReference type="Rhea" id="RHEA-COMP:14737"/>
        <dbReference type="Rhea" id="RHEA-COMP:14739"/>
        <dbReference type="ChEBI" id="CHEBI:13193"/>
        <dbReference type="ChEBI" id="CHEBI:15378"/>
        <dbReference type="ChEBI" id="CHEBI:17319"/>
        <dbReference type="ChEBI" id="CHEBI:17499"/>
        <dbReference type="ChEBI" id="CHEBI:29917"/>
        <dbReference type="ChEBI" id="CHEBI:57844"/>
        <dbReference type="ChEBI" id="CHEBI:57856"/>
        <dbReference type="ChEBI" id="CHEBI:59789"/>
        <dbReference type="ChEBI" id="CHEBI:64428"/>
        <dbReference type="ChEBI" id="CHEBI:74415"/>
        <dbReference type="ChEBI" id="CHEBI:74417"/>
        <dbReference type="EC" id="2.8.4.3"/>
    </reaction>
</comment>
<keyword evidence="7 13" id="KW-0411">Iron-sulfur</keyword>
<dbReference type="GO" id="GO:0046872">
    <property type="term" value="F:metal ion binding"/>
    <property type="evidence" value="ECO:0007669"/>
    <property type="project" value="UniProtKB-KW"/>
</dbReference>
<evidence type="ECO:0000256" key="6">
    <source>
        <dbReference type="ARBA" id="ARBA00023004"/>
    </source>
</evidence>
<dbReference type="InterPro" id="IPR006638">
    <property type="entry name" value="Elp3/MiaA/NifB-like_rSAM"/>
</dbReference>
<feature type="domain" description="Radical SAM core" evidence="16">
    <location>
        <begin position="144"/>
        <end position="374"/>
    </location>
</feature>
<dbReference type="SFLD" id="SFLDF00273">
    <property type="entry name" value="(dimethylallyl)adenosine_tRNA"/>
    <property type="match status" value="1"/>
</dbReference>
<comment type="function">
    <text evidence="1 13">Catalyzes the methylthiolation of N6-(dimethylallyl)adenosine (i(6)A), leading to the formation of 2-methylthio-N6-(dimethylallyl)adenosine (ms(2)i(6)A) at position 37 in tRNAs that read codons beginning with uridine.</text>
</comment>
<dbReference type="Gene3D" id="3.40.50.12160">
    <property type="entry name" value="Methylthiotransferase, N-terminal domain"/>
    <property type="match status" value="1"/>
</dbReference>
<keyword evidence="5 13" id="KW-0479">Metal-binding</keyword>
<feature type="binding site" evidence="13">
    <location>
        <position position="165"/>
    </location>
    <ligand>
        <name>[4Fe-4S] cluster</name>
        <dbReference type="ChEBI" id="CHEBI:49883"/>
        <label>2</label>
        <note>4Fe-4S-S-AdoMet</note>
    </ligand>
</feature>
<dbReference type="SFLD" id="SFLDG01061">
    <property type="entry name" value="methylthiotransferase"/>
    <property type="match status" value="1"/>
</dbReference>
<feature type="domain" description="MTTase N-terminal" evidence="15">
    <location>
        <begin position="3"/>
        <end position="121"/>
    </location>
</feature>
<evidence type="ECO:0000256" key="10">
    <source>
        <dbReference type="ARBA" id="ARBA00068570"/>
    </source>
</evidence>
<keyword evidence="2 13" id="KW-0004">4Fe-4S</keyword>
<dbReference type="InterPro" id="IPR023404">
    <property type="entry name" value="rSAM_horseshoe"/>
</dbReference>
<dbReference type="InterPro" id="IPR013848">
    <property type="entry name" value="Methylthiotransferase_N"/>
</dbReference>
<name>A0A1M6DBI0_9FIRM</name>
<dbReference type="EC" id="2.8.4.3" evidence="8 13"/>
<dbReference type="PROSITE" id="PS51449">
    <property type="entry name" value="MTTASE_N"/>
    <property type="match status" value="1"/>
</dbReference>
<dbReference type="Pfam" id="PF04055">
    <property type="entry name" value="Radical_SAM"/>
    <property type="match status" value="1"/>
</dbReference>
<comment type="subunit">
    <text evidence="13">Monomer.</text>
</comment>
<protein>
    <recommendedName>
        <fullName evidence="10 13">tRNA-2-methylthio-N(6)-dimethylallyladenosine synthase</fullName>
        <ecNumber evidence="8 13">2.8.4.3</ecNumber>
    </recommendedName>
    <alternativeName>
        <fullName evidence="12 13">(Dimethylallyl)adenosine tRNA methylthiotransferase MiaB</fullName>
    </alternativeName>
    <alternativeName>
        <fullName evidence="11 13">tRNA-i(6)A37 methylthiotransferase</fullName>
    </alternativeName>
</protein>
<dbReference type="NCBIfam" id="TIGR01574">
    <property type="entry name" value="miaB-methiolase"/>
    <property type="match status" value="1"/>
</dbReference>
<evidence type="ECO:0000256" key="8">
    <source>
        <dbReference type="ARBA" id="ARBA00033765"/>
    </source>
</evidence>
<dbReference type="NCBIfam" id="TIGR00089">
    <property type="entry name" value="MiaB/RimO family radical SAM methylthiotransferase"/>
    <property type="match status" value="1"/>
</dbReference>
<dbReference type="CDD" id="cd01335">
    <property type="entry name" value="Radical_SAM"/>
    <property type="match status" value="1"/>
</dbReference>
<dbReference type="Pfam" id="PF01938">
    <property type="entry name" value="TRAM"/>
    <property type="match status" value="1"/>
</dbReference>
<dbReference type="InterPro" id="IPR020612">
    <property type="entry name" value="Methylthiotransferase_CS"/>
</dbReference>
<dbReference type="FunFam" id="3.80.30.20:FF:000001">
    <property type="entry name" value="tRNA-2-methylthio-N(6)-dimethylallyladenosine synthase 2"/>
    <property type="match status" value="1"/>
</dbReference>
<comment type="subcellular location">
    <subcellularLocation>
        <location evidence="13">Cytoplasm</location>
    </subcellularLocation>
</comment>
<dbReference type="Pfam" id="PF00919">
    <property type="entry name" value="UPF0004"/>
    <property type="match status" value="1"/>
</dbReference>
<evidence type="ECO:0000256" key="7">
    <source>
        <dbReference type="ARBA" id="ARBA00023014"/>
    </source>
</evidence>
<evidence type="ECO:0000259" key="14">
    <source>
        <dbReference type="PROSITE" id="PS50926"/>
    </source>
</evidence>
<evidence type="ECO:0000256" key="2">
    <source>
        <dbReference type="ARBA" id="ARBA00022485"/>
    </source>
</evidence>
<comment type="similarity">
    <text evidence="13">Belongs to the methylthiotransferase family. MiaB subfamily.</text>
</comment>
<dbReference type="PANTHER" id="PTHR43020">
    <property type="entry name" value="CDK5 REGULATORY SUBUNIT-ASSOCIATED PROTEIN 1"/>
    <property type="match status" value="1"/>
</dbReference>
<feature type="binding site" evidence="13">
    <location>
        <position position="82"/>
    </location>
    <ligand>
        <name>[4Fe-4S] cluster</name>
        <dbReference type="ChEBI" id="CHEBI:49883"/>
        <label>1</label>
    </ligand>
</feature>
<keyword evidence="13" id="KW-0819">tRNA processing</keyword>
<dbReference type="PANTHER" id="PTHR43020:SF2">
    <property type="entry name" value="MITOCHONDRIAL TRNA METHYLTHIOTRANSFERASE CDK5RAP1"/>
    <property type="match status" value="1"/>
</dbReference>
<evidence type="ECO:0000256" key="13">
    <source>
        <dbReference type="HAMAP-Rule" id="MF_01864"/>
    </source>
</evidence>
<evidence type="ECO:0000259" key="15">
    <source>
        <dbReference type="PROSITE" id="PS51449"/>
    </source>
</evidence>
<dbReference type="InterPro" id="IPR006463">
    <property type="entry name" value="MiaB_methiolase"/>
</dbReference>
<dbReference type="FunFam" id="3.40.50.12160:FF:000003">
    <property type="entry name" value="CDK5 regulatory subunit-associated protein 1"/>
    <property type="match status" value="1"/>
</dbReference>
<sequence>MNKQFFIETFGCQMNEYDSEKICGLLYSQGYLETMDNRDADLIIYNTCLIRENAEKRLYGKLGAIKKLKMDNPSKIIAVCGCIPQNDEIREFILKKFPFIDLIFGTNTYDRLPELLYDIELKNKRVVSILKDSDELKEDLPKNRKFSHKAFVNIMHGCDNYCSYCVVPYTRGREKSRNFHDIVEEVKDLGLNGYKEITLLGQNVNSYLFESDKTYNFADLLRELNEIESIDRIRFISSHPKSVDDDFIKAMKECKKVCNQVHLPIQSGSTKVLKEMNRKYSRENYLEIIRKLKKEIPDVAISSDFIVGFPGETEEDFQETLDLVKEVRFDSAFTFLYSIRPGTPAGRREDQIDEKIKHERFDRLLDVLYPIFEEINISYIGKTVELLVDNVSKNDESYLTGRTDTNKIVHFKGDRNLLGKLVNVKIEKAKTWYMEGTRIE</sequence>
<dbReference type="SFLD" id="SFLDG01082">
    <property type="entry name" value="B12-binding_domain_containing"/>
    <property type="match status" value="1"/>
</dbReference>